<gene>
    <name evidence="1" type="ORF">X797_011742</name>
</gene>
<dbReference type="EMBL" id="JELW01000096">
    <property type="protein sequence ID" value="EXU95168.1"/>
    <property type="molecule type" value="Genomic_DNA"/>
</dbReference>
<reference evidence="1 2" key="1">
    <citation type="submission" date="2014-02" db="EMBL/GenBank/DDBJ databases">
        <title>The genome sequence of the entomopathogenic fungus Metarhizium robertsii ARSEF 2575.</title>
        <authorList>
            <person name="Giuliano Garisto Donzelli B."/>
            <person name="Roe B.A."/>
            <person name="Macmil S.L."/>
            <person name="Krasnoff S.B."/>
            <person name="Gibson D.M."/>
        </authorList>
    </citation>
    <scope>NUCLEOTIDE SEQUENCE [LARGE SCALE GENOMIC DNA]</scope>
    <source>
        <strain evidence="1 2">ARSEF 2575</strain>
    </source>
</reference>
<evidence type="ECO:0000313" key="1">
    <source>
        <dbReference type="EMBL" id="EXU95168.1"/>
    </source>
</evidence>
<comment type="caution">
    <text evidence="1">The sequence shown here is derived from an EMBL/GenBank/DDBJ whole genome shotgun (WGS) entry which is preliminary data.</text>
</comment>
<proteinExistence type="predicted"/>
<dbReference type="HOGENOM" id="CLU_2147610_0_0_1"/>
<dbReference type="AlphaFoldDB" id="A0A014N689"/>
<protein>
    <submittedName>
        <fullName evidence="1">Uncharacterized protein</fullName>
    </submittedName>
</protein>
<dbReference type="Proteomes" id="UP000030151">
    <property type="component" value="Unassembled WGS sequence"/>
</dbReference>
<evidence type="ECO:0000313" key="2">
    <source>
        <dbReference type="Proteomes" id="UP000030151"/>
    </source>
</evidence>
<accession>A0A014N689</accession>
<sequence>MEDFDWIWPAWKFDLKMDDEFKQLHEQYNTFPSSIQDARAFHHDLLEISSNATTIEGFYRAMADRKQRRLDELNDSLGSVSVEIVANPSLMAAAQWEHAVQLFRTGSLDSLVIYFTSYLASVERLPHGTSHRQ</sequence>
<dbReference type="eggNOG" id="ENOG502T0H9">
    <property type="taxonomic scope" value="Eukaryota"/>
</dbReference>
<name>A0A014N689_9HYPO</name>
<organism evidence="1 2">
    <name type="scientific">Metarhizium robertsii</name>
    <dbReference type="NCBI Taxonomy" id="568076"/>
    <lineage>
        <taxon>Eukaryota</taxon>
        <taxon>Fungi</taxon>
        <taxon>Dikarya</taxon>
        <taxon>Ascomycota</taxon>
        <taxon>Pezizomycotina</taxon>
        <taxon>Sordariomycetes</taxon>
        <taxon>Hypocreomycetidae</taxon>
        <taxon>Hypocreales</taxon>
        <taxon>Clavicipitaceae</taxon>
        <taxon>Metarhizium</taxon>
    </lineage>
</organism>